<feature type="domain" description="Thioredoxin" evidence="10">
    <location>
        <begin position="1"/>
        <end position="105"/>
    </location>
</feature>
<proteinExistence type="inferred from homology"/>
<dbReference type="PROSITE" id="PS00194">
    <property type="entry name" value="THIOREDOXIN_1"/>
    <property type="match status" value="1"/>
</dbReference>
<dbReference type="Pfam" id="PF00085">
    <property type="entry name" value="Thioredoxin"/>
    <property type="match status" value="1"/>
</dbReference>
<dbReference type="FunFam" id="3.40.30.10:FF:000155">
    <property type="entry name" value="Thioredoxin"/>
    <property type="match status" value="1"/>
</dbReference>
<organism evidence="11 12">
    <name type="scientific">Entomomonas moraniae</name>
    <dbReference type="NCBI Taxonomy" id="2213226"/>
    <lineage>
        <taxon>Bacteria</taxon>
        <taxon>Pseudomonadati</taxon>
        <taxon>Pseudomonadota</taxon>
        <taxon>Gammaproteobacteria</taxon>
        <taxon>Pseudomonadales</taxon>
        <taxon>Pseudomonadaceae</taxon>
        <taxon>Entomomonas</taxon>
    </lineage>
</organism>
<dbReference type="PANTHER" id="PTHR45663:SF40">
    <property type="entry name" value="THIOREDOXIN 2"/>
    <property type="match status" value="1"/>
</dbReference>
<dbReference type="RefSeq" id="WP_109702952.1">
    <property type="nucleotide sequence ID" value="NZ_CP029822.1"/>
</dbReference>
<dbReference type="AlphaFoldDB" id="A0A3S9XD52"/>
<evidence type="ECO:0000256" key="4">
    <source>
        <dbReference type="ARBA" id="ARBA00023157"/>
    </source>
</evidence>
<evidence type="ECO:0000313" key="12">
    <source>
        <dbReference type="Proteomes" id="UP000273143"/>
    </source>
</evidence>
<feature type="disulfide bond" description="Redox-active" evidence="9">
    <location>
        <begin position="30"/>
        <end position="33"/>
    </location>
</feature>
<evidence type="ECO:0000259" key="10">
    <source>
        <dbReference type="PROSITE" id="PS51352"/>
    </source>
</evidence>
<comment type="similarity">
    <text evidence="1 7">Belongs to the thioredoxin family.</text>
</comment>
<accession>A0A3S9XD52</accession>
<evidence type="ECO:0000256" key="2">
    <source>
        <dbReference type="ARBA" id="ARBA00022448"/>
    </source>
</evidence>
<feature type="site" description="Deprotonates C-terminal active site Cys" evidence="8">
    <location>
        <position position="24"/>
    </location>
</feature>
<dbReference type="Proteomes" id="UP000273143">
    <property type="component" value="Chromosome"/>
</dbReference>
<sequence length="121" mass="13510">MATVEITNDNFENIIESNEIVILDFWASWCGPCRNFAPTFESASEKHPDIVFGKINTEEQEALANSFSVRSIPTIAVFREKVVVYFESGALPANALDDLIAQVKELDMEKIKAEIAAQKND</sequence>
<dbReference type="InterPro" id="IPR013766">
    <property type="entry name" value="Thioredoxin_domain"/>
</dbReference>
<keyword evidence="5 9" id="KW-0676">Redox-active center</keyword>
<dbReference type="GO" id="GO:0015035">
    <property type="term" value="F:protein-disulfide reductase activity"/>
    <property type="evidence" value="ECO:0007669"/>
    <property type="project" value="UniProtKB-UniRule"/>
</dbReference>
<reference evidence="12" key="1">
    <citation type="submission" date="2018-06" db="EMBL/GenBank/DDBJ databases">
        <title>Complete genome of Pseudomonas insecticola strain QZS01.</title>
        <authorList>
            <person name="Wang J."/>
            <person name="Su Q."/>
        </authorList>
    </citation>
    <scope>NUCLEOTIDE SEQUENCE [LARGE SCALE GENOMIC DNA]</scope>
    <source>
        <strain evidence="12">QZS01</strain>
    </source>
</reference>
<dbReference type="PRINTS" id="PR00421">
    <property type="entry name" value="THIOREDOXIN"/>
</dbReference>
<evidence type="ECO:0000256" key="3">
    <source>
        <dbReference type="ARBA" id="ARBA00022982"/>
    </source>
</evidence>
<name>A0A3S9XD52_9GAMM</name>
<keyword evidence="4 9" id="KW-1015">Disulfide bond</keyword>
<feature type="site" description="Contributes to redox potential value" evidence="8">
    <location>
        <position position="31"/>
    </location>
</feature>
<protein>
    <recommendedName>
        <fullName evidence="6 7">Thioredoxin</fullName>
    </recommendedName>
</protein>
<dbReference type="GO" id="GO:0005829">
    <property type="term" value="C:cytosol"/>
    <property type="evidence" value="ECO:0007669"/>
    <property type="project" value="TreeGrafter"/>
</dbReference>
<evidence type="ECO:0000256" key="6">
    <source>
        <dbReference type="NCBIfam" id="TIGR01068"/>
    </source>
</evidence>
<feature type="active site" description="Nucleophile" evidence="8">
    <location>
        <position position="33"/>
    </location>
</feature>
<keyword evidence="3" id="KW-0249">Electron transport</keyword>
<dbReference type="KEGG" id="emo:DM558_05945"/>
<dbReference type="CDD" id="cd02947">
    <property type="entry name" value="TRX_family"/>
    <property type="match status" value="1"/>
</dbReference>
<feature type="active site" description="Nucleophile" evidence="8">
    <location>
        <position position="30"/>
    </location>
</feature>
<evidence type="ECO:0000256" key="7">
    <source>
        <dbReference type="PIRNR" id="PIRNR000077"/>
    </source>
</evidence>
<feature type="site" description="Contributes to redox potential value" evidence="8">
    <location>
        <position position="32"/>
    </location>
</feature>
<evidence type="ECO:0000256" key="8">
    <source>
        <dbReference type="PIRSR" id="PIRSR000077-1"/>
    </source>
</evidence>
<dbReference type="EMBL" id="CP029822">
    <property type="protein sequence ID" value="AZS50344.1"/>
    <property type="molecule type" value="Genomic_DNA"/>
</dbReference>
<evidence type="ECO:0000256" key="5">
    <source>
        <dbReference type="ARBA" id="ARBA00023284"/>
    </source>
</evidence>
<gene>
    <name evidence="11" type="primary">trxA</name>
    <name evidence="11" type="ORF">DM558_05945</name>
</gene>
<keyword evidence="12" id="KW-1185">Reference proteome</keyword>
<evidence type="ECO:0000256" key="1">
    <source>
        <dbReference type="ARBA" id="ARBA00008987"/>
    </source>
</evidence>
<keyword evidence="2" id="KW-0813">Transport</keyword>
<dbReference type="Gene3D" id="3.40.30.10">
    <property type="entry name" value="Glutaredoxin"/>
    <property type="match status" value="1"/>
</dbReference>
<dbReference type="PANTHER" id="PTHR45663">
    <property type="entry name" value="GEO12009P1"/>
    <property type="match status" value="1"/>
</dbReference>
<dbReference type="InterPro" id="IPR017937">
    <property type="entry name" value="Thioredoxin_CS"/>
</dbReference>
<dbReference type="SUPFAM" id="SSF52833">
    <property type="entry name" value="Thioredoxin-like"/>
    <property type="match status" value="1"/>
</dbReference>
<dbReference type="PROSITE" id="PS51352">
    <property type="entry name" value="THIOREDOXIN_2"/>
    <property type="match status" value="1"/>
</dbReference>
<dbReference type="InterPro" id="IPR005746">
    <property type="entry name" value="Thioredoxin"/>
</dbReference>
<dbReference type="PIRSF" id="PIRSF000077">
    <property type="entry name" value="Thioredoxin"/>
    <property type="match status" value="1"/>
</dbReference>
<dbReference type="InterPro" id="IPR036249">
    <property type="entry name" value="Thioredoxin-like_sf"/>
</dbReference>
<dbReference type="NCBIfam" id="TIGR01068">
    <property type="entry name" value="thioredoxin"/>
    <property type="match status" value="1"/>
</dbReference>
<evidence type="ECO:0000313" key="11">
    <source>
        <dbReference type="EMBL" id="AZS50344.1"/>
    </source>
</evidence>
<evidence type="ECO:0000256" key="9">
    <source>
        <dbReference type="PIRSR" id="PIRSR000077-4"/>
    </source>
</evidence>